<dbReference type="GO" id="GO:0009401">
    <property type="term" value="P:phosphoenolpyruvate-dependent sugar phosphotransferase system"/>
    <property type="evidence" value="ECO:0007669"/>
    <property type="project" value="UniProtKB-KW"/>
</dbReference>
<keyword evidence="7 13" id="KW-0812">Transmembrane</keyword>
<dbReference type="AlphaFoldDB" id="W6A7J5"/>
<dbReference type="Pfam" id="PF02378">
    <property type="entry name" value="PTS_EIIC"/>
    <property type="match status" value="1"/>
</dbReference>
<dbReference type="Proteomes" id="UP000019267">
    <property type="component" value="Chromosome"/>
</dbReference>
<dbReference type="GO" id="GO:0016301">
    <property type="term" value="F:kinase activity"/>
    <property type="evidence" value="ECO:0007669"/>
    <property type="project" value="UniProtKB-KW"/>
</dbReference>
<dbReference type="Gene3D" id="3.30.1360.60">
    <property type="entry name" value="Glucose permease domain IIB"/>
    <property type="match status" value="1"/>
</dbReference>
<keyword evidence="8" id="KW-0418">Kinase</keyword>
<dbReference type="InterPro" id="IPR018113">
    <property type="entry name" value="PTrfase_EIIB_Cys"/>
</dbReference>
<evidence type="ECO:0000256" key="1">
    <source>
        <dbReference type="ARBA" id="ARBA00004651"/>
    </source>
</evidence>
<evidence type="ECO:0000256" key="13">
    <source>
        <dbReference type="SAM" id="Phobius"/>
    </source>
</evidence>
<name>W6A7J5_9MOLU</name>
<dbReference type="PROSITE" id="PS51098">
    <property type="entry name" value="PTS_EIIB_TYPE_1"/>
    <property type="match status" value="1"/>
</dbReference>
<dbReference type="KEGG" id="scq:SCULI_v1c06160"/>
<dbReference type="Pfam" id="PF00367">
    <property type="entry name" value="PTS_EIIB"/>
    <property type="match status" value="1"/>
</dbReference>
<feature type="transmembrane region" description="Helical" evidence="13">
    <location>
        <begin position="446"/>
        <end position="467"/>
    </location>
</feature>
<comment type="subcellular location">
    <subcellularLocation>
        <location evidence="1">Cell membrane</location>
        <topology evidence="1">Multi-pass membrane protein</topology>
    </subcellularLocation>
</comment>
<evidence type="ECO:0000256" key="2">
    <source>
        <dbReference type="ARBA" id="ARBA00022448"/>
    </source>
</evidence>
<organism evidence="17 18">
    <name type="scientific">Spiroplasma culicicola AES-1</name>
    <dbReference type="NCBI Taxonomy" id="1276246"/>
    <lineage>
        <taxon>Bacteria</taxon>
        <taxon>Bacillati</taxon>
        <taxon>Mycoplasmatota</taxon>
        <taxon>Mollicutes</taxon>
        <taxon>Entomoplasmatales</taxon>
        <taxon>Spiroplasmataceae</taxon>
        <taxon>Spiroplasma</taxon>
    </lineage>
</organism>
<keyword evidence="10 13" id="KW-0472">Membrane</keyword>
<feature type="domain" description="PTS EIIA type-1" evidence="14">
    <location>
        <begin position="22"/>
        <end position="126"/>
    </location>
</feature>
<dbReference type="RefSeq" id="WP_038648079.1">
    <property type="nucleotide sequence ID" value="NZ_CP006681.1"/>
</dbReference>
<sequence length="858" mass="95541">MMEIKIYAPVDCSIKPIEQSTDEMFAQKMMGDGLVIIPKTNSFNSPLEKANISLIFDTKHAIFFESEKIKILMHIGMDTVNLKGEPFEIKVKEKDQVTLKTNIVDVNFEKIKSSNLSIETPICFDQENIESISIHLENKKEFKQGDLIAKAKITLKVQKQDKQNDDIYQLREFKSKYTVAAEQFIGNVGGLQNFSKVYNCMTRLRFAINDKNKVDLKLIEKNELVKGTNWNGNELQVIIGGEVYKVKDEIANIQEYGGKVETNKLLIQKPPVFRRILAMLTGIMTPLIPLLMCVGLLAAIQSVLEQAGVINAVTGNPGDQDLASAIFYILSKVGLNLIGVMFCYSATKYFGGNTMLGILVGLTLTSRFFFYGTPTELTTAGFGDFVQDPKAGIGWLLFKIGDYPILIKGYEGSVLPFIAAALFVTYLDKWVKTWMPSTIDIIFRALLVYLLTIVPILFVFGPFLSFIEYGLSLTVTAFEKIPLGLGVALFAFLWQILVLTGVHVAVIMSVMIGTIMMEPAVPSSLVAVVTIAVFGQVGAGMGVAIITKNSNLRNFSVGALAAGVFGITEPIIYGANLPKVKPFLAGCFGAFVGGLFLGILDIKAVRPAGMGVFAVTGIGTFTDQLLYVLSWVIAIGAAIGFTLISYQEKWDEFKYTKNIFKKINKMSKKIMIKNGVEVKTIEEQLINLEKNYLDSIQEGKDVFKDYMKYMSAKSKLDIKLITLKSKEEKIKQKLYLKAKKLTEKDGADHEIVKKAIAAYNIFNLDDKKSIIESQLKDLTNVNKSLLENYAKLTTKLDENRVEILANIEKLVKFAPILNYNAGLYNGIYSVEISFGIKDQEDILFSKQEKIQFKQLIAK</sequence>
<dbReference type="GO" id="GO:0008982">
    <property type="term" value="F:protein-N(PI)-phosphohistidine-sugar phosphotransferase activity"/>
    <property type="evidence" value="ECO:0007669"/>
    <property type="project" value="InterPro"/>
</dbReference>
<dbReference type="PROSITE" id="PS01035">
    <property type="entry name" value="PTS_EIIB_TYPE_1_CYS"/>
    <property type="match status" value="1"/>
</dbReference>
<dbReference type="NCBIfam" id="TIGR00830">
    <property type="entry name" value="PTBA"/>
    <property type="match status" value="1"/>
</dbReference>
<proteinExistence type="predicted"/>
<feature type="coiled-coil region" evidence="12">
    <location>
        <begin position="768"/>
        <end position="802"/>
    </location>
</feature>
<dbReference type="PANTHER" id="PTHR30175">
    <property type="entry name" value="PHOSPHOTRANSFERASE SYSTEM TRANSPORT PROTEIN"/>
    <property type="match status" value="1"/>
</dbReference>
<accession>W6A7J5</accession>
<evidence type="ECO:0000256" key="10">
    <source>
        <dbReference type="ARBA" id="ARBA00023136"/>
    </source>
</evidence>
<feature type="active site" description="Phosphocysteine intermediate; for EIIB activity" evidence="11">
    <location>
        <position position="200"/>
    </location>
</feature>
<feature type="transmembrane region" description="Helical" evidence="13">
    <location>
        <begin position="276"/>
        <end position="302"/>
    </location>
</feature>
<evidence type="ECO:0000256" key="5">
    <source>
        <dbReference type="ARBA" id="ARBA00022679"/>
    </source>
</evidence>
<dbReference type="eggNOG" id="COG2190">
    <property type="taxonomic scope" value="Bacteria"/>
</dbReference>
<evidence type="ECO:0000256" key="6">
    <source>
        <dbReference type="ARBA" id="ARBA00022683"/>
    </source>
</evidence>
<feature type="domain" description="PTS EIIC type-1" evidence="16">
    <location>
        <begin position="278"/>
        <end position="659"/>
    </location>
</feature>
<evidence type="ECO:0000313" key="17">
    <source>
        <dbReference type="EMBL" id="AHI52957.1"/>
    </source>
</evidence>
<feature type="transmembrane region" description="Helical" evidence="13">
    <location>
        <begin position="552"/>
        <end position="571"/>
    </location>
</feature>
<keyword evidence="2" id="KW-0813">Transport</keyword>
<dbReference type="InterPro" id="IPR011055">
    <property type="entry name" value="Dup_hybrid_motif"/>
</dbReference>
<dbReference type="InterPro" id="IPR036878">
    <property type="entry name" value="Glu_permease_IIB"/>
</dbReference>
<dbReference type="eggNOG" id="COG1264">
    <property type="taxonomic scope" value="Bacteria"/>
</dbReference>
<dbReference type="InterPro" id="IPR013013">
    <property type="entry name" value="PTS_EIIC_1"/>
</dbReference>
<feature type="transmembrane region" description="Helical" evidence="13">
    <location>
        <begin position="525"/>
        <end position="546"/>
    </location>
</feature>
<keyword evidence="18" id="KW-1185">Reference proteome</keyword>
<keyword evidence="4" id="KW-0762">Sugar transport</keyword>
<feature type="transmembrane region" description="Helical" evidence="13">
    <location>
        <begin position="583"/>
        <end position="605"/>
    </location>
</feature>
<dbReference type="eggNOG" id="COG1263">
    <property type="taxonomic scope" value="Bacteria"/>
</dbReference>
<evidence type="ECO:0000256" key="11">
    <source>
        <dbReference type="PROSITE-ProRule" id="PRU00421"/>
    </source>
</evidence>
<evidence type="ECO:0000256" key="8">
    <source>
        <dbReference type="ARBA" id="ARBA00022777"/>
    </source>
</evidence>
<dbReference type="SUPFAM" id="SSF55604">
    <property type="entry name" value="Glucose permease domain IIB"/>
    <property type="match status" value="1"/>
</dbReference>
<feature type="transmembrane region" description="Helical" evidence="13">
    <location>
        <begin position="350"/>
        <end position="370"/>
    </location>
</feature>
<dbReference type="GO" id="GO:0090563">
    <property type="term" value="F:protein-phosphocysteine-sugar phosphotransferase activity"/>
    <property type="evidence" value="ECO:0007669"/>
    <property type="project" value="TreeGrafter"/>
</dbReference>
<dbReference type="Gene3D" id="2.70.70.10">
    <property type="entry name" value="Glucose Permease (Domain IIA)"/>
    <property type="match status" value="1"/>
</dbReference>
<evidence type="ECO:0000313" key="18">
    <source>
        <dbReference type="Proteomes" id="UP000019267"/>
    </source>
</evidence>
<evidence type="ECO:0000259" key="14">
    <source>
        <dbReference type="PROSITE" id="PS51093"/>
    </source>
</evidence>
<evidence type="ECO:0000256" key="4">
    <source>
        <dbReference type="ARBA" id="ARBA00022597"/>
    </source>
</evidence>
<keyword evidence="5" id="KW-0808">Transferase</keyword>
<dbReference type="HOGENOM" id="CLU_012312_10_0_14"/>
<feature type="transmembrane region" description="Helical" evidence="13">
    <location>
        <begin position="487"/>
        <end position="513"/>
    </location>
</feature>
<dbReference type="InterPro" id="IPR001996">
    <property type="entry name" value="PTS_IIB_1"/>
</dbReference>
<dbReference type="OrthoDB" id="400707at2"/>
<keyword evidence="3" id="KW-1003">Cell membrane</keyword>
<dbReference type="CDD" id="cd00212">
    <property type="entry name" value="PTS_IIB_glc"/>
    <property type="match status" value="1"/>
</dbReference>
<keyword evidence="12" id="KW-0175">Coiled coil</keyword>
<gene>
    <name evidence="17" type="ORF">SCULI_v1c06160</name>
</gene>
<keyword evidence="6" id="KW-0598">Phosphotransferase system</keyword>
<dbReference type="Pfam" id="PF00358">
    <property type="entry name" value="PTS_EIIA_1"/>
    <property type="match status" value="1"/>
</dbReference>
<evidence type="ECO:0000259" key="16">
    <source>
        <dbReference type="PROSITE" id="PS51103"/>
    </source>
</evidence>
<evidence type="ECO:0000256" key="9">
    <source>
        <dbReference type="ARBA" id="ARBA00022989"/>
    </source>
</evidence>
<feature type="transmembrane region" description="Helical" evidence="13">
    <location>
        <begin position="405"/>
        <end position="426"/>
    </location>
</feature>
<dbReference type="InterPro" id="IPR001127">
    <property type="entry name" value="PTS_EIIA_1_perm"/>
</dbReference>
<dbReference type="SUPFAM" id="SSF51261">
    <property type="entry name" value="Duplicated hybrid motif"/>
    <property type="match status" value="1"/>
</dbReference>
<dbReference type="STRING" id="1276246.SCULI_v1c06160"/>
<evidence type="ECO:0000256" key="3">
    <source>
        <dbReference type="ARBA" id="ARBA00022475"/>
    </source>
</evidence>
<dbReference type="InterPro" id="IPR050558">
    <property type="entry name" value="PTS_Sugar-Specific_Components"/>
</dbReference>
<evidence type="ECO:0000256" key="7">
    <source>
        <dbReference type="ARBA" id="ARBA00022692"/>
    </source>
</evidence>
<feature type="transmembrane region" description="Helical" evidence="13">
    <location>
        <begin position="625"/>
        <end position="646"/>
    </location>
</feature>
<feature type="transmembrane region" description="Helical" evidence="13">
    <location>
        <begin position="322"/>
        <end position="343"/>
    </location>
</feature>
<dbReference type="EMBL" id="CP006681">
    <property type="protein sequence ID" value="AHI52957.1"/>
    <property type="molecule type" value="Genomic_DNA"/>
</dbReference>
<evidence type="ECO:0000259" key="15">
    <source>
        <dbReference type="PROSITE" id="PS51098"/>
    </source>
</evidence>
<protein>
    <submittedName>
        <fullName evidence="17">PTS system beta-glucoside-specific IIABC component</fullName>
    </submittedName>
</protein>
<evidence type="ECO:0000256" key="12">
    <source>
        <dbReference type="SAM" id="Coils"/>
    </source>
</evidence>
<dbReference type="PROSITE" id="PS51093">
    <property type="entry name" value="PTS_EIIA_TYPE_1"/>
    <property type="match status" value="1"/>
</dbReference>
<dbReference type="PANTHER" id="PTHR30175:SF1">
    <property type="entry name" value="PTS SYSTEM ARBUTIN-, CELLOBIOSE-, AND SALICIN-SPECIFIC EIIBC COMPONENT-RELATED"/>
    <property type="match status" value="1"/>
</dbReference>
<dbReference type="GO" id="GO:0005886">
    <property type="term" value="C:plasma membrane"/>
    <property type="evidence" value="ECO:0007669"/>
    <property type="project" value="UniProtKB-SubCell"/>
</dbReference>
<feature type="domain" description="PTS EIIB type-1" evidence="15">
    <location>
        <begin position="178"/>
        <end position="260"/>
    </location>
</feature>
<reference evidence="17 18" key="1">
    <citation type="journal article" date="2014" name="Genome Biol. Evol.">
        <title>Molecular evolution of the substrate utilization strategies and putative virulence factors in mosquito-associated Spiroplasma species.</title>
        <authorList>
            <person name="Chang T.H."/>
            <person name="Lo W.S."/>
            <person name="Ku C."/>
            <person name="Chen L.L."/>
            <person name="Kuo C.H."/>
        </authorList>
    </citation>
    <scope>NUCLEOTIDE SEQUENCE [LARGE SCALE GENOMIC DNA]</scope>
    <source>
        <strain evidence="17">AES-1</strain>
    </source>
</reference>
<dbReference type="InterPro" id="IPR003352">
    <property type="entry name" value="PTS_EIIC"/>
</dbReference>
<dbReference type="PROSITE" id="PS51103">
    <property type="entry name" value="PTS_EIIC_TYPE_1"/>
    <property type="match status" value="1"/>
</dbReference>
<dbReference type="PATRIC" id="fig|1276246.3.peg.615"/>
<keyword evidence="9 13" id="KW-1133">Transmembrane helix</keyword>